<name>A0A4S8L7Q4_DENBC</name>
<accession>A0A4S8L7Q4</accession>
<feature type="non-terminal residue" evidence="1">
    <location>
        <position position="1"/>
    </location>
</feature>
<proteinExistence type="predicted"/>
<evidence type="ECO:0008006" key="3">
    <source>
        <dbReference type="Google" id="ProtNLM"/>
    </source>
</evidence>
<reference evidence="1 2" key="1">
    <citation type="journal article" date="2019" name="Nat. Ecol. Evol.">
        <title>Megaphylogeny resolves global patterns of mushroom evolution.</title>
        <authorList>
            <person name="Varga T."/>
            <person name="Krizsan K."/>
            <person name="Foldi C."/>
            <person name="Dima B."/>
            <person name="Sanchez-Garcia M."/>
            <person name="Sanchez-Ramirez S."/>
            <person name="Szollosi G.J."/>
            <person name="Szarkandi J.G."/>
            <person name="Papp V."/>
            <person name="Albert L."/>
            <person name="Andreopoulos W."/>
            <person name="Angelini C."/>
            <person name="Antonin V."/>
            <person name="Barry K.W."/>
            <person name="Bougher N.L."/>
            <person name="Buchanan P."/>
            <person name="Buyck B."/>
            <person name="Bense V."/>
            <person name="Catcheside P."/>
            <person name="Chovatia M."/>
            <person name="Cooper J."/>
            <person name="Damon W."/>
            <person name="Desjardin D."/>
            <person name="Finy P."/>
            <person name="Geml J."/>
            <person name="Haridas S."/>
            <person name="Hughes K."/>
            <person name="Justo A."/>
            <person name="Karasinski D."/>
            <person name="Kautmanova I."/>
            <person name="Kiss B."/>
            <person name="Kocsube S."/>
            <person name="Kotiranta H."/>
            <person name="LaButti K.M."/>
            <person name="Lechner B.E."/>
            <person name="Liimatainen K."/>
            <person name="Lipzen A."/>
            <person name="Lukacs Z."/>
            <person name="Mihaltcheva S."/>
            <person name="Morgado L.N."/>
            <person name="Niskanen T."/>
            <person name="Noordeloos M.E."/>
            <person name="Ohm R.A."/>
            <person name="Ortiz-Santana B."/>
            <person name="Ovrebo C."/>
            <person name="Racz N."/>
            <person name="Riley R."/>
            <person name="Savchenko A."/>
            <person name="Shiryaev A."/>
            <person name="Soop K."/>
            <person name="Spirin V."/>
            <person name="Szebenyi C."/>
            <person name="Tomsovsky M."/>
            <person name="Tulloss R.E."/>
            <person name="Uehling J."/>
            <person name="Grigoriev I.V."/>
            <person name="Vagvolgyi C."/>
            <person name="Papp T."/>
            <person name="Martin F.M."/>
            <person name="Miettinen O."/>
            <person name="Hibbett D.S."/>
            <person name="Nagy L.G."/>
        </authorList>
    </citation>
    <scope>NUCLEOTIDE SEQUENCE [LARGE SCALE GENOMIC DNA]</scope>
    <source>
        <strain evidence="1 2">CBS 962.96</strain>
    </source>
</reference>
<organism evidence="1 2">
    <name type="scientific">Dendrothele bispora (strain CBS 962.96)</name>
    <dbReference type="NCBI Taxonomy" id="1314807"/>
    <lineage>
        <taxon>Eukaryota</taxon>
        <taxon>Fungi</taxon>
        <taxon>Dikarya</taxon>
        <taxon>Basidiomycota</taxon>
        <taxon>Agaricomycotina</taxon>
        <taxon>Agaricomycetes</taxon>
        <taxon>Agaricomycetidae</taxon>
        <taxon>Agaricales</taxon>
        <taxon>Agaricales incertae sedis</taxon>
        <taxon>Dendrothele</taxon>
    </lineage>
</organism>
<evidence type="ECO:0000313" key="1">
    <source>
        <dbReference type="EMBL" id="THU84726.1"/>
    </source>
</evidence>
<evidence type="ECO:0000313" key="2">
    <source>
        <dbReference type="Proteomes" id="UP000297245"/>
    </source>
</evidence>
<dbReference type="EMBL" id="ML179583">
    <property type="protein sequence ID" value="THU84726.1"/>
    <property type="molecule type" value="Genomic_DNA"/>
</dbReference>
<dbReference type="AlphaFoldDB" id="A0A4S8L7Q4"/>
<dbReference type="Proteomes" id="UP000297245">
    <property type="component" value="Unassembled WGS sequence"/>
</dbReference>
<gene>
    <name evidence="1" type="ORF">K435DRAFT_687003</name>
</gene>
<protein>
    <recommendedName>
        <fullName evidence="3">Fungal-type protein kinase domain-containing protein</fullName>
    </recommendedName>
</protein>
<dbReference type="OrthoDB" id="5584477at2759"/>
<keyword evidence="2" id="KW-1185">Reference proteome</keyword>
<sequence length="422" mass="48095">LVVKFSWPSEQKRGLEPRIYEVSQSDFGTPIHLISFEVVSPNGSAWSNAHFLPTTSQISTARTGKLFDKKKNAIEENPERRSMWATTFVGIGESLEECVSAWDLCECLLHASFGWLSFYVKGYLHRDVSVGNILKIKNGPRQRTQFSTRSVQSLLGIDLDRKQADAPVSNPSDASKVLRDGVSQLEIGRDRFWEDLSTALKKTISSDDKTSEAKYVHQNCVVEKAKELEELAQEFKITTVCKAFLSDCDMAAELKGYFEGNKHEGSLSGTAEFMNQSLRRAVEEQLSYLQSPVDDMYSFLWTALWCTLFNTHECGESIQEKQWRKELQGSLSDRVSVLTEVVKGGTEKIKTISSIVRDMIPLLRDWKKSLDDLSIEWKEEWPKVEEGEADEKLLVFHRFAFCGILNFTELVKRYEPQLRSTE</sequence>